<dbReference type="GO" id="GO:0042578">
    <property type="term" value="F:phosphoric ester hydrolase activity"/>
    <property type="evidence" value="ECO:0007669"/>
    <property type="project" value="TreeGrafter"/>
</dbReference>
<dbReference type="CDD" id="cd07436">
    <property type="entry name" value="PHP_PolX"/>
    <property type="match status" value="1"/>
</dbReference>
<accession>A0A3E1NMW1</accession>
<evidence type="ECO:0000259" key="1">
    <source>
        <dbReference type="SMART" id="SM00481"/>
    </source>
</evidence>
<feature type="domain" description="Polymerase/histidinol phosphatase N-terminal" evidence="1">
    <location>
        <begin position="320"/>
        <end position="399"/>
    </location>
</feature>
<keyword evidence="3" id="KW-0378">Hydrolase</keyword>
<dbReference type="GO" id="GO:0004527">
    <property type="term" value="F:exonuclease activity"/>
    <property type="evidence" value="ECO:0007669"/>
    <property type="project" value="UniProtKB-KW"/>
</dbReference>
<keyword evidence="3" id="KW-0269">Exonuclease</keyword>
<keyword evidence="4" id="KW-1185">Reference proteome</keyword>
<dbReference type="PIRSF" id="PIRSF005047">
    <property type="entry name" value="UCP005047_YshC"/>
    <property type="match status" value="1"/>
</dbReference>
<protein>
    <submittedName>
        <fullName evidence="3">DNA polymerase/3'-5' exonuclease PolX</fullName>
    </submittedName>
</protein>
<dbReference type="InterPro" id="IPR010996">
    <property type="entry name" value="HHH_MUS81"/>
</dbReference>
<dbReference type="InterPro" id="IPR002054">
    <property type="entry name" value="DNA-dir_DNA_pol_X"/>
</dbReference>
<dbReference type="OrthoDB" id="9808747at2"/>
<evidence type="ECO:0000313" key="4">
    <source>
        <dbReference type="Proteomes" id="UP000261284"/>
    </source>
</evidence>
<dbReference type="InterPro" id="IPR027421">
    <property type="entry name" value="DNA_pol_lamdba_lyase_dom_sf"/>
</dbReference>
<dbReference type="PANTHER" id="PTHR36928">
    <property type="entry name" value="PHOSPHATASE YCDX-RELATED"/>
    <property type="match status" value="1"/>
</dbReference>
<dbReference type="InterPro" id="IPR022311">
    <property type="entry name" value="PolX-like"/>
</dbReference>
<dbReference type="InterPro" id="IPR047967">
    <property type="entry name" value="PolX_PHP"/>
</dbReference>
<dbReference type="Pfam" id="PF02811">
    <property type="entry name" value="PHP"/>
    <property type="match status" value="1"/>
</dbReference>
<dbReference type="SMART" id="SM00483">
    <property type="entry name" value="POLXc"/>
    <property type="match status" value="1"/>
</dbReference>
<comment type="caution">
    <text evidence="3">The sequence shown here is derived from an EMBL/GenBank/DDBJ whole genome shotgun (WGS) entry which is preliminary data.</text>
</comment>
<name>A0A3E1NMW1_9BACT</name>
<evidence type="ECO:0000313" key="3">
    <source>
        <dbReference type="EMBL" id="RFM29148.1"/>
    </source>
</evidence>
<evidence type="ECO:0000259" key="2">
    <source>
        <dbReference type="SMART" id="SM00483"/>
    </source>
</evidence>
<feature type="domain" description="DNA-directed DNA polymerase X" evidence="2">
    <location>
        <begin position="1"/>
        <end position="296"/>
    </location>
</feature>
<dbReference type="GO" id="GO:0003887">
    <property type="term" value="F:DNA-directed DNA polymerase activity"/>
    <property type="evidence" value="ECO:0007669"/>
    <property type="project" value="InterPro"/>
</dbReference>
<dbReference type="Gene3D" id="1.10.150.20">
    <property type="entry name" value="5' to 3' exonuclease, C-terminal subdomain"/>
    <property type="match status" value="1"/>
</dbReference>
<dbReference type="Gene3D" id="3.20.20.140">
    <property type="entry name" value="Metal-dependent hydrolases"/>
    <property type="match status" value="1"/>
</dbReference>
<dbReference type="GO" id="GO:0005829">
    <property type="term" value="C:cytosol"/>
    <property type="evidence" value="ECO:0007669"/>
    <property type="project" value="TreeGrafter"/>
</dbReference>
<dbReference type="InterPro" id="IPR004013">
    <property type="entry name" value="PHP_dom"/>
</dbReference>
<reference evidence="3 4" key="1">
    <citation type="submission" date="2018-08" db="EMBL/GenBank/DDBJ databases">
        <title>Chitinophagaceae sp. K23C18032701, a novel bacterium isolated from forest soil.</title>
        <authorList>
            <person name="Wang C."/>
        </authorList>
    </citation>
    <scope>NUCLEOTIDE SEQUENCE [LARGE SCALE GENOMIC DNA]</scope>
    <source>
        <strain evidence="3 4">K23C18032701</strain>
    </source>
</reference>
<sequence length="558" mass="62368">MDNYAIADNFTLLSKLMDIHGENSFKSKSYASAAYTIEKLPAQLADLPADKISSIKGIGDAIAAKIQEQLNTGQLTLLTEMIARTPSGVVEMLHIKGLGPKKIATVWKDLEVENIGELLYACNENRLLLYKGFGAKTQQNIKESIEFYLGNQGSYLYAQIAPYAQALTTKLQQHFTEHHTLLTGDLRRHIEVITRLQWITTIDPGQLQLYLTEGDYAFISTVNNTSTFKGKENEILEFTHTSAEKLYYDWFCGSCSETFLEAWTSNYQPAADIIFTTEEAIFEHAGIAYIPPYLRESANILDKAKTRSLPDVIVPSDITAIIHSHSKWSDGVNTIEEMAKAAIAKDLQFLVLSDHSKTAFYANGLNEERLLAQHEEIDALNQKYAPFKIFKSIESDILNDGSLDYAPDVLASFDVVIASVHANLKMNQEKAMMRLLRAIENPYTSILGHMTGRLLLSRNGYPVDHAVIIDACAANNVVIEINAHPRRLDIDWRWVELALEKGVLLSINPDAHSVDGYDDVKYGVLAGQKGGLQKHQNLSSFSLEAFEAFVSKQQAKRR</sequence>
<dbReference type="InterPro" id="IPR003141">
    <property type="entry name" value="Pol/His_phosphatase_N"/>
</dbReference>
<dbReference type="Proteomes" id="UP000261284">
    <property type="component" value="Unassembled WGS sequence"/>
</dbReference>
<proteinExistence type="predicted"/>
<gene>
    <name evidence="3" type="ORF">DXN05_07905</name>
</gene>
<dbReference type="Gene3D" id="1.10.150.110">
    <property type="entry name" value="DNA polymerase beta, N-terminal domain-like"/>
    <property type="match status" value="1"/>
</dbReference>
<dbReference type="EMBL" id="QTJU01000002">
    <property type="protein sequence ID" value="RFM29148.1"/>
    <property type="molecule type" value="Genomic_DNA"/>
</dbReference>
<keyword evidence="3" id="KW-0540">Nuclease</keyword>
<dbReference type="Pfam" id="PF14520">
    <property type="entry name" value="HHH_5"/>
    <property type="match status" value="1"/>
</dbReference>
<organism evidence="3 4">
    <name type="scientific">Deminuibacter soli</name>
    <dbReference type="NCBI Taxonomy" id="2291815"/>
    <lineage>
        <taxon>Bacteria</taxon>
        <taxon>Pseudomonadati</taxon>
        <taxon>Bacteroidota</taxon>
        <taxon>Chitinophagia</taxon>
        <taxon>Chitinophagales</taxon>
        <taxon>Chitinophagaceae</taxon>
        <taxon>Deminuibacter</taxon>
    </lineage>
</organism>
<dbReference type="InterPro" id="IPR016195">
    <property type="entry name" value="Pol/histidinol_Pase-like"/>
</dbReference>
<dbReference type="SMART" id="SM00481">
    <property type="entry name" value="POLIIIAc"/>
    <property type="match status" value="1"/>
</dbReference>
<dbReference type="GO" id="GO:0008270">
    <property type="term" value="F:zinc ion binding"/>
    <property type="evidence" value="ECO:0007669"/>
    <property type="project" value="TreeGrafter"/>
</dbReference>
<dbReference type="SUPFAM" id="SSF89550">
    <property type="entry name" value="PHP domain-like"/>
    <property type="match status" value="1"/>
</dbReference>
<dbReference type="Pfam" id="PF14716">
    <property type="entry name" value="HHH_8"/>
    <property type="match status" value="1"/>
</dbReference>
<dbReference type="SUPFAM" id="SSF47802">
    <property type="entry name" value="DNA polymerase beta, N-terminal domain-like"/>
    <property type="match status" value="1"/>
</dbReference>
<dbReference type="InterPro" id="IPR050243">
    <property type="entry name" value="PHP_phosphatase"/>
</dbReference>
<dbReference type="GO" id="GO:0003677">
    <property type="term" value="F:DNA binding"/>
    <property type="evidence" value="ECO:0007669"/>
    <property type="project" value="InterPro"/>
</dbReference>
<dbReference type="AlphaFoldDB" id="A0A3E1NMW1"/>
<dbReference type="PANTHER" id="PTHR36928:SF1">
    <property type="entry name" value="PHOSPHATASE YCDX-RELATED"/>
    <property type="match status" value="1"/>
</dbReference>